<proteinExistence type="predicted"/>
<evidence type="ECO:0000259" key="2">
    <source>
        <dbReference type="Pfam" id="PF22976"/>
    </source>
</evidence>
<dbReference type="InterPro" id="IPR055204">
    <property type="entry name" value="HNRNPL_RRM"/>
</dbReference>
<dbReference type="STRING" id="102285.A0A0R3TLC1"/>
<evidence type="ECO:0000313" key="4">
    <source>
        <dbReference type="Proteomes" id="UP000278807"/>
    </source>
</evidence>
<name>A0A0R3TLC1_RODNA</name>
<dbReference type="WBParaSite" id="HNAJ_0000802701-mRNA-1">
    <property type="protein sequence ID" value="HNAJ_0000802701-mRNA-1"/>
    <property type="gene ID" value="HNAJ_0000802701"/>
</dbReference>
<reference evidence="3 4" key="2">
    <citation type="submission" date="2018-11" db="EMBL/GenBank/DDBJ databases">
        <authorList>
            <consortium name="Pathogen Informatics"/>
        </authorList>
    </citation>
    <scope>NUCLEOTIDE SEQUENCE [LARGE SCALE GENOMIC DNA]</scope>
</reference>
<dbReference type="Pfam" id="PF22976">
    <property type="entry name" value="RRM_10"/>
    <property type="match status" value="1"/>
</dbReference>
<dbReference type="Gene3D" id="3.30.70.330">
    <property type="match status" value="1"/>
</dbReference>
<feature type="compositionally biased region" description="Polar residues" evidence="1">
    <location>
        <begin position="76"/>
        <end position="90"/>
    </location>
</feature>
<dbReference type="OrthoDB" id="302770at2759"/>
<dbReference type="EMBL" id="UZAE01012174">
    <property type="protein sequence ID" value="VDO03883.1"/>
    <property type="molecule type" value="Genomic_DNA"/>
</dbReference>
<organism evidence="5">
    <name type="scientific">Rodentolepis nana</name>
    <name type="common">Dwarf tapeworm</name>
    <name type="synonym">Hymenolepis nana</name>
    <dbReference type="NCBI Taxonomy" id="102285"/>
    <lineage>
        <taxon>Eukaryota</taxon>
        <taxon>Metazoa</taxon>
        <taxon>Spiralia</taxon>
        <taxon>Lophotrochozoa</taxon>
        <taxon>Platyhelminthes</taxon>
        <taxon>Cestoda</taxon>
        <taxon>Eucestoda</taxon>
        <taxon>Cyclophyllidea</taxon>
        <taxon>Hymenolepididae</taxon>
        <taxon>Rodentolepis</taxon>
    </lineage>
</organism>
<dbReference type="Proteomes" id="UP000278807">
    <property type="component" value="Unassembled WGS sequence"/>
</dbReference>
<evidence type="ECO:0000256" key="1">
    <source>
        <dbReference type="SAM" id="MobiDB-lite"/>
    </source>
</evidence>
<reference evidence="5" key="1">
    <citation type="submission" date="2017-02" db="UniProtKB">
        <authorList>
            <consortium name="WormBaseParasite"/>
        </authorList>
    </citation>
    <scope>IDENTIFICATION</scope>
</reference>
<gene>
    <name evidence="3" type="ORF">HNAJ_LOCUS8023</name>
</gene>
<dbReference type="AlphaFoldDB" id="A0A0R3TLC1"/>
<dbReference type="InterPro" id="IPR012677">
    <property type="entry name" value="Nucleotide-bd_a/b_plait_sf"/>
</dbReference>
<keyword evidence="4" id="KW-1185">Reference proteome</keyword>
<feature type="region of interest" description="Disordered" evidence="1">
    <location>
        <begin position="54"/>
        <end position="90"/>
    </location>
</feature>
<protein>
    <submittedName>
        <fullName evidence="5">RRM domain-containing protein</fullName>
    </submittedName>
</protein>
<evidence type="ECO:0000313" key="5">
    <source>
        <dbReference type="WBParaSite" id="HNAJ_0000802701-mRNA-1"/>
    </source>
</evidence>
<evidence type="ECO:0000313" key="3">
    <source>
        <dbReference type="EMBL" id="VDO03883.1"/>
    </source>
</evidence>
<feature type="domain" description="Heterogeneous nuclear ribonucleoprotein L RRM" evidence="2">
    <location>
        <begin position="1"/>
        <end position="41"/>
    </location>
</feature>
<feature type="compositionally biased region" description="Low complexity" evidence="1">
    <location>
        <begin position="64"/>
        <end position="75"/>
    </location>
</feature>
<sequence length="90" mass="9731">MLEFNTTEEACDALMICNHSVVPSNHDRIPFILRLAFSNSNVVPEHGLPAKCDDNSSALNGWQNSGNSNKNSTSNDHSAVSDASDTRVVN</sequence>
<accession>A0A0R3TLC1</accession>